<evidence type="ECO:0000313" key="8">
    <source>
        <dbReference type="Proteomes" id="UP001528850"/>
    </source>
</evidence>
<evidence type="ECO:0000313" key="7">
    <source>
        <dbReference type="EMBL" id="MDF4026020.1"/>
    </source>
</evidence>
<evidence type="ECO:0000259" key="6">
    <source>
        <dbReference type="Pfam" id="PF00724"/>
    </source>
</evidence>
<feature type="domain" description="NADH:flavin oxidoreductase/NADH oxidase N-terminal" evidence="6">
    <location>
        <begin position="6"/>
        <end position="340"/>
    </location>
</feature>
<organism evidence="7 8">
    <name type="scientific">Luteibacter sahnii</name>
    <dbReference type="NCBI Taxonomy" id="3021977"/>
    <lineage>
        <taxon>Bacteria</taxon>
        <taxon>Pseudomonadati</taxon>
        <taxon>Pseudomonadota</taxon>
        <taxon>Gammaproteobacteria</taxon>
        <taxon>Lysobacterales</taxon>
        <taxon>Rhodanobacteraceae</taxon>
        <taxon>Luteibacter</taxon>
    </lineage>
</organism>
<dbReference type="InterPro" id="IPR013785">
    <property type="entry name" value="Aldolase_TIM"/>
</dbReference>
<comment type="caution">
    <text evidence="7">The sequence shown here is derived from an EMBL/GenBank/DDBJ whole genome shotgun (WGS) entry which is preliminary data.</text>
</comment>
<dbReference type="EMBL" id="JARJJS010000003">
    <property type="protein sequence ID" value="MDF4026020.1"/>
    <property type="molecule type" value="Genomic_DNA"/>
</dbReference>
<dbReference type="Pfam" id="PF00724">
    <property type="entry name" value="Oxidored_FMN"/>
    <property type="match status" value="1"/>
</dbReference>
<evidence type="ECO:0000256" key="4">
    <source>
        <dbReference type="ARBA" id="ARBA00022857"/>
    </source>
</evidence>
<dbReference type="SUPFAM" id="SSF51395">
    <property type="entry name" value="FMN-linked oxidoreductases"/>
    <property type="match status" value="1"/>
</dbReference>
<protein>
    <submittedName>
        <fullName evidence="7">NADH:flavin oxidoreductase/NADH oxidase</fullName>
    </submittedName>
</protein>
<keyword evidence="3" id="KW-0288">FMN</keyword>
<reference evidence="7 8" key="1">
    <citation type="journal article" date="2024" name="Curr. Microbiol.">
        <title>Luteibacter sahnii sp. nov., A Novel Yellow-Colored Xanthomonadin Pigment Producing Probiotic Bacterium from Healthy Rice Seed Microbiome.</title>
        <authorList>
            <person name="Jaiswal G."/>
            <person name="Rana R."/>
            <person name="Nayak P.K."/>
            <person name="Chouhan R."/>
            <person name="Gandhi S.G."/>
            <person name="Patel H.K."/>
            <person name="Patil P.B."/>
        </authorList>
    </citation>
    <scope>NUCLEOTIDE SEQUENCE [LARGE SCALE GENOMIC DNA]</scope>
    <source>
        <strain evidence="7 8">PPL201</strain>
    </source>
</reference>
<dbReference type="InterPro" id="IPR001155">
    <property type="entry name" value="OxRdtase_FMN_N"/>
</dbReference>
<comment type="cofactor">
    <cofactor evidence="1">
        <name>FMN</name>
        <dbReference type="ChEBI" id="CHEBI:58210"/>
    </cofactor>
</comment>
<name>A0ABT6BDC4_9GAMM</name>
<evidence type="ECO:0000256" key="1">
    <source>
        <dbReference type="ARBA" id="ARBA00001917"/>
    </source>
</evidence>
<gene>
    <name evidence="7" type="ORF">P3W24_13670</name>
</gene>
<dbReference type="CDD" id="cd02932">
    <property type="entry name" value="OYE_YqiM_FMN"/>
    <property type="match status" value="1"/>
</dbReference>
<evidence type="ECO:0000256" key="3">
    <source>
        <dbReference type="ARBA" id="ARBA00022643"/>
    </source>
</evidence>
<keyword evidence="2" id="KW-0285">Flavoprotein</keyword>
<evidence type="ECO:0000256" key="5">
    <source>
        <dbReference type="ARBA" id="ARBA00023002"/>
    </source>
</evidence>
<keyword evidence="8" id="KW-1185">Reference proteome</keyword>
<dbReference type="PANTHER" id="PTHR43303">
    <property type="entry name" value="NADPH DEHYDROGENASE C23G7.10C-RELATED"/>
    <property type="match status" value="1"/>
</dbReference>
<dbReference type="Proteomes" id="UP001528850">
    <property type="component" value="Unassembled WGS sequence"/>
</dbReference>
<accession>A0ABT6BDC4</accession>
<keyword evidence="4" id="KW-0521">NADP</keyword>
<evidence type="ECO:0000256" key="2">
    <source>
        <dbReference type="ARBA" id="ARBA00022630"/>
    </source>
</evidence>
<proteinExistence type="predicted"/>
<sequence length="385" mass="41763">MPQPVLFTPLKARHLELANRIAIAPMCQYSAENGRMTDWHTIHLGQLALSGAALLTIEASAVLPEGRITHADVGLWDDDTEAAMRRTLDAVRGWSTMPIGIQLAHAGRKASTNVPWVGGKQIAPDAPHGWQTVAPSALPYAEGEHPPTALDREGMDRIRDAFADAARRSARLGLDFVQIHAAHGYLLHQFLSPLSNQRTDDYGGSLDNRMRFPLEVFDAVRAAFPADKPVTVRVSAEDWVDGGWDTEQTIAFARALEARGCDAIHVSSAGLHEKQKITVAPGYQVPFARAIKAAVSMPVVAVGLITDPHHAEAIVANGDADMIALARGILYDPRWPWHAAATLGASVLAPKQYLRCQPSGLRDLFTNDGASASPHWTRTDDGRYV</sequence>
<dbReference type="Gene3D" id="3.20.20.70">
    <property type="entry name" value="Aldolase class I"/>
    <property type="match status" value="1"/>
</dbReference>
<dbReference type="InterPro" id="IPR044152">
    <property type="entry name" value="YqjM-like"/>
</dbReference>
<dbReference type="PANTHER" id="PTHR43303:SF4">
    <property type="entry name" value="NADPH DEHYDROGENASE C23G7.10C-RELATED"/>
    <property type="match status" value="1"/>
</dbReference>
<keyword evidence="5" id="KW-0560">Oxidoreductase</keyword>